<organism evidence="1 2">
    <name type="scientific">Arctium lappa</name>
    <name type="common">Greater burdock</name>
    <name type="synonym">Lappa major</name>
    <dbReference type="NCBI Taxonomy" id="4217"/>
    <lineage>
        <taxon>Eukaryota</taxon>
        <taxon>Viridiplantae</taxon>
        <taxon>Streptophyta</taxon>
        <taxon>Embryophyta</taxon>
        <taxon>Tracheophyta</taxon>
        <taxon>Spermatophyta</taxon>
        <taxon>Magnoliopsida</taxon>
        <taxon>eudicotyledons</taxon>
        <taxon>Gunneridae</taxon>
        <taxon>Pentapetalae</taxon>
        <taxon>asterids</taxon>
        <taxon>campanulids</taxon>
        <taxon>Asterales</taxon>
        <taxon>Asteraceae</taxon>
        <taxon>Carduoideae</taxon>
        <taxon>Cardueae</taxon>
        <taxon>Arctiinae</taxon>
        <taxon>Arctium</taxon>
    </lineage>
</organism>
<keyword evidence="2" id="KW-1185">Reference proteome</keyword>
<comment type="caution">
    <text evidence="1">The sequence shown here is derived from an EMBL/GenBank/DDBJ whole genome shotgun (WGS) entry which is preliminary data.</text>
</comment>
<gene>
    <name evidence="1" type="ORF">L6452_22545</name>
</gene>
<accession>A0ACB9AZ81</accession>
<protein>
    <submittedName>
        <fullName evidence="1">Uncharacterized protein</fullName>
    </submittedName>
</protein>
<reference evidence="2" key="1">
    <citation type="journal article" date="2022" name="Mol. Ecol. Resour.">
        <title>The genomes of chicory, endive, great burdock and yacon provide insights into Asteraceae palaeo-polyploidization history and plant inulin production.</title>
        <authorList>
            <person name="Fan W."/>
            <person name="Wang S."/>
            <person name="Wang H."/>
            <person name="Wang A."/>
            <person name="Jiang F."/>
            <person name="Liu H."/>
            <person name="Zhao H."/>
            <person name="Xu D."/>
            <person name="Zhang Y."/>
        </authorList>
    </citation>
    <scope>NUCLEOTIDE SEQUENCE [LARGE SCALE GENOMIC DNA]</scope>
    <source>
        <strain evidence="2">cv. Niubang</strain>
    </source>
</reference>
<evidence type="ECO:0000313" key="2">
    <source>
        <dbReference type="Proteomes" id="UP001055879"/>
    </source>
</evidence>
<proteinExistence type="predicted"/>
<dbReference type="EMBL" id="CM042053">
    <property type="protein sequence ID" value="KAI3715559.1"/>
    <property type="molecule type" value="Genomic_DNA"/>
</dbReference>
<dbReference type="Proteomes" id="UP001055879">
    <property type="component" value="Linkage Group LG07"/>
</dbReference>
<name>A0ACB9AZ81_ARCLA</name>
<evidence type="ECO:0000313" key="1">
    <source>
        <dbReference type="EMBL" id="KAI3715559.1"/>
    </source>
</evidence>
<reference evidence="1 2" key="2">
    <citation type="journal article" date="2022" name="Mol. Ecol. Resour.">
        <title>The genomes of chicory, endive, great burdock and yacon provide insights into Asteraceae paleo-polyploidization history and plant inulin production.</title>
        <authorList>
            <person name="Fan W."/>
            <person name="Wang S."/>
            <person name="Wang H."/>
            <person name="Wang A."/>
            <person name="Jiang F."/>
            <person name="Liu H."/>
            <person name="Zhao H."/>
            <person name="Xu D."/>
            <person name="Zhang Y."/>
        </authorList>
    </citation>
    <scope>NUCLEOTIDE SEQUENCE [LARGE SCALE GENOMIC DNA]</scope>
    <source>
        <strain evidence="2">cv. Niubang</strain>
    </source>
</reference>
<sequence length="755" mass="83146">MASSKSSKASKTTTLFRETLAFPACNQVACLSADVDHPEFNHVSLFHQKTPLQHAFTASTKMSKMLLSSFWLTCKYDSETHQVSASVLSSEEHPDLSFGVEDVRSILRIPEFDVYAPFPTGREHEEVVTTLNYVHEGKTKGSDTLLRKNMGVVWNYFFYHIIYCISHKTSGWDQSPAAISRLAHALIFMRRIDFAQVIFDSLVTAITPPRTHNVPLPRFISLIINEKLSAQLRADVGMISFFTFPNPIWGTLLESGTERLPLSQSAPQSVVPSIPKSTRAKSVAIKKKKAAGNDALASMTMPLKQPSVAAPVISSTSSKQRGSKSLPWSRSKRLRKPMAEPHSPSTDSQKSEEVEISPFGPRGSAKTHPTSSKSSPQGLVVQMETLVIPSPQFKLRDEDELASSPDQRPSSPQHNLSPGVTPEDIAHIDCPPKRQSPSKDHTLPHDPPTPTADRAGPSASSSSAPQVPISIPVDFIAEIFDTNRQVRMLGTQYELIRKSLREPELLNSMDINNTSLAELLQLVKEQNSECIDLNRDIFRCLDVRHHEIDGLRTPLSDALDAFLKEVIKLIDNNNSLTLSMAALKAASDARDQDLIRLWQQASDQTSVNSHILSALQGINQLLDSMPATVAQYCARSLDIDIMESAFTADDRTTLDRIDRCLGRVSAKVGLSSPARTEGEKQVEGEYITPQIIITSTSQREHSTAAAPTETETAKVLASAEEEGTDHPKVFEESEGDPLPKKDKGKKKLTPDEVVA</sequence>